<evidence type="ECO:0008006" key="5">
    <source>
        <dbReference type="Google" id="ProtNLM"/>
    </source>
</evidence>
<feature type="compositionally biased region" description="Low complexity" evidence="2">
    <location>
        <begin position="1097"/>
        <end position="1107"/>
    </location>
</feature>
<evidence type="ECO:0000313" key="4">
    <source>
        <dbReference type="Proteomes" id="UP001209570"/>
    </source>
</evidence>
<feature type="region of interest" description="Disordered" evidence="2">
    <location>
        <begin position="1714"/>
        <end position="1782"/>
    </location>
</feature>
<gene>
    <name evidence="3" type="ORF">P43SY_004139</name>
</gene>
<feature type="region of interest" description="Disordered" evidence="2">
    <location>
        <begin position="494"/>
        <end position="513"/>
    </location>
</feature>
<organism evidence="3 4">
    <name type="scientific">Pythium insidiosum</name>
    <name type="common">Pythiosis disease agent</name>
    <dbReference type="NCBI Taxonomy" id="114742"/>
    <lineage>
        <taxon>Eukaryota</taxon>
        <taxon>Sar</taxon>
        <taxon>Stramenopiles</taxon>
        <taxon>Oomycota</taxon>
        <taxon>Peronosporomycetes</taxon>
        <taxon>Pythiales</taxon>
        <taxon>Pythiaceae</taxon>
        <taxon>Pythium</taxon>
    </lineage>
</organism>
<evidence type="ECO:0000256" key="1">
    <source>
        <dbReference type="SAM" id="Coils"/>
    </source>
</evidence>
<accession>A0AAD5LY60</accession>
<keyword evidence="4" id="KW-1185">Reference proteome</keyword>
<dbReference type="Gene3D" id="3.40.50.300">
    <property type="entry name" value="P-loop containing nucleotide triphosphate hydrolases"/>
    <property type="match status" value="1"/>
</dbReference>
<dbReference type="InterPro" id="IPR027417">
    <property type="entry name" value="P-loop_NTPase"/>
</dbReference>
<comment type="caution">
    <text evidence="3">The sequence shown here is derived from an EMBL/GenBank/DDBJ whole genome shotgun (WGS) entry which is preliminary data.</text>
</comment>
<protein>
    <recommendedName>
        <fullName evidence="5">NACHT domain-containing protein</fullName>
    </recommendedName>
</protein>
<feature type="region of interest" description="Disordered" evidence="2">
    <location>
        <begin position="1"/>
        <end position="55"/>
    </location>
</feature>
<dbReference type="SUPFAM" id="SSF52540">
    <property type="entry name" value="P-loop containing nucleoside triphosphate hydrolases"/>
    <property type="match status" value="1"/>
</dbReference>
<feature type="coiled-coil region" evidence="1">
    <location>
        <begin position="1562"/>
        <end position="1596"/>
    </location>
</feature>
<feature type="compositionally biased region" description="Low complexity" evidence="2">
    <location>
        <begin position="345"/>
        <end position="358"/>
    </location>
</feature>
<proteinExistence type="predicted"/>
<feature type="compositionally biased region" description="Low complexity" evidence="2">
    <location>
        <begin position="8"/>
        <end position="18"/>
    </location>
</feature>
<keyword evidence="1" id="KW-0175">Coiled coil</keyword>
<reference evidence="3" key="1">
    <citation type="submission" date="2021-12" db="EMBL/GenBank/DDBJ databases">
        <title>Prjna785345.</title>
        <authorList>
            <person name="Rujirawat T."/>
            <person name="Krajaejun T."/>
        </authorList>
    </citation>
    <scope>NUCLEOTIDE SEQUENCE</scope>
    <source>
        <strain evidence="3">Pi057C3</strain>
    </source>
</reference>
<sequence>MSISQRDSLLSSASLSQLFPPPPSPPHTPSATAGRASSSMDPSALDPAASAPSRASAKTATSAAAAGNSAASECWDSVAFLESAFHHGFMRSRLRTGDFVYCENARLTRELDEFCDVDSMYQPKGPILLLGESGIGKSAFLANWLVRRKKMFQNWQSSYPEFIFFHVVGCSRQSLYVSNLLERILREIKEYFELNKEIPDIEERLSWQFPRFLEAASKKGRIILIIDGLQRLRTTDGESILKWVPLVFPPNVRLVFSGTVSSPSTKFLHTVMPSMGGATAAPPMGRPGIQTIDQLERPQVNAQMIDRIKLEATRRNWTLLSVSPLLEEERWGILKRFLRKYPAQRASGSRLSSPSNSRRQARGASSGKGENQHQPASCLARHGLMLFDLQQRAIVSVAMAATPHFLKIFLTALAWAVNEGFNIHHVFEAWLASESSGQLLESVLRSMETGYVPDPQSTEDAQQFIQENRLMTAPATPSPTKRRTTTNMTLLSQQLSSERRLSGSEPLPHSVATTRKLTTTHSRKLPDLGYDEVATEETEPDVETAEAISAPDLQRQRSQHEMTEVFFRTEGGRPDAQKPVLTIPLLSPMSSADSNDAKALNAVSLAQASSSLAFSASEAMIIPPRNRHSSVVSSSSGFNTVPVRPELGVTVKDLHMMPEYLTGGVYVPGLGELLGHALGLLYVSRHGLLQNELKFILNAVVTEEKQTAQAEPGLQRKASFATVTSITDESPTAFTEEQWRALQRALKTLGVLSVQDVLVLPICKDVLRDVVWWRYIGSERGEQKYHQWLIRFFRIHPTTFRRVEELPWHLKRCYHWDALRSVLVNLPMFQLMYTANFKSELFSYWRLLIDGPLPLYNAAEQSAHDGLSYTLPFDIVKEYGKSVDAWYKSARPTTKAFTAVVALVTKFMFEFSLFYQGYLPVFNHSPFALDKLQQDGFTFSEELPHVAPLLASPAVSSSASSGLSSQIGMTAASATATTALTTALQAFPGLCQQLFPGVVQKDKETNGNWFFFYQRWVWVHFPWLSLSREITVRDPSVEIAALGRVAAAPNGAAATAAASTSSGNGSSGSGPGTSLDTLAGLYPENEDLSLDPQQRDGAGPAGTTASGGSAGSGGAVGGGNANPSGNPNARSLLFDVRFWDVRKSLVDPTHEGKLKGATSPAKLRGLQNAVAHGSTQTQETEKVISPENLFRKKSVFAAVKNVLHSSVRALPNSASSPLLPSTASPASSTFLTEPGAFSLSLPPEVSKDDDAAISLPSRPLKALGSKTLGSKDLGGLESLDVGGASTSASAFGLPAHFQDYPQNEWDLKRSYNYELVLKLQTLYDSAHSEVKKKQSHLQTVKKKIAETQKRYELTMRECDMAKHAVEEMNARLEKIEAMIRGIERQEKGHRKLLRSCQTYPATDPWHFETVKKELKVSQMRVKDLEEEKKVLALKKTHLQSVELPIIQREIERNKQLLSAVVAKLERARDKMAQDQAATDKLYQRRLEMLENVRKAAPKDPESSLEQEAHSAAQIAVSASTRSLAAKVALQQCESMCDKIQKATGFTKLELILDKFVSREELIRSFEEQAKVYEARLKQIKLHQAELEQQLQALEMSNAVATVDDPRVLEEKLRVAEVELARTDRTQNALLTMSKEVIAGASRIVKLMGITSCRTPHQGAIPAAQLWPPPIDVGSALTSEFETLDSKEIANLLQICQERAVLMLDVVEGGRADPDANFTTVPPALPNQSESLSLPHAATPEVDEDDQNLDVLSRDAIKAASKSKLTTKRRAREPAAETGPSSP</sequence>
<feature type="compositionally biased region" description="Pro residues" evidence="2">
    <location>
        <begin position="19"/>
        <end position="28"/>
    </location>
</feature>
<dbReference type="PANTHER" id="PTHR19871">
    <property type="entry name" value="BETA TRANSDUCIN-RELATED PROTEIN"/>
    <property type="match status" value="1"/>
</dbReference>
<name>A0AAD5LY60_PYTIN</name>
<feature type="coiled-coil region" evidence="1">
    <location>
        <begin position="1330"/>
        <end position="1467"/>
    </location>
</feature>
<feature type="compositionally biased region" description="Gly residues" evidence="2">
    <location>
        <begin position="1108"/>
        <end position="1120"/>
    </location>
</feature>
<dbReference type="InterPro" id="IPR052752">
    <property type="entry name" value="NACHT-WD_repeat"/>
</dbReference>
<feature type="region of interest" description="Disordered" evidence="2">
    <location>
        <begin position="345"/>
        <end position="375"/>
    </location>
</feature>
<evidence type="ECO:0000256" key="2">
    <source>
        <dbReference type="SAM" id="MobiDB-lite"/>
    </source>
</evidence>
<feature type="compositionally biased region" description="Low complexity" evidence="2">
    <location>
        <begin position="36"/>
        <end position="55"/>
    </location>
</feature>
<evidence type="ECO:0000313" key="3">
    <source>
        <dbReference type="EMBL" id="KAJ0396382.1"/>
    </source>
</evidence>
<dbReference type="PANTHER" id="PTHR19871:SF14">
    <property type="entry name" value="DUF4062 DOMAIN-CONTAINING PROTEIN"/>
    <property type="match status" value="1"/>
</dbReference>
<feature type="region of interest" description="Disordered" evidence="2">
    <location>
        <begin position="1056"/>
        <end position="1124"/>
    </location>
</feature>
<dbReference type="Proteomes" id="UP001209570">
    <property type="component" value="Unassembled WGS sequence"/>
</dbReference>
<dbReference type="EMBL" id="JAKCXM010000297">
    <property type="protein sequence ID" value="KAJ0396382.1"/>
    <property type="molecule type" value="Genomic_DNA"/>
</dbReference>